<dbReference type="InterPro" id="IPR011335">
    <property type="entry name" value="Restrct_endonuc-II-like"/>
</dbReference>
<sequence length="372" mass="42116">MDEFEYQRVIDSRFVGRDSEVEWLRNIFFGRSHRAIAVTGSAGTGKTSLVKYFLASSRIASQPFWLNLEQEKNTEEALFAFIDQLYENRPSGSFCIVIDGADGLSEDNIKFAISRIYNIKATRGLIFIARSLPNLDRVSKLNLGNLSKNYSFELIKGLLEKVLTPEQLDLAIKNSHGNPLAMELLAKMLTGEESKEILSVLGGQLYNFSDGFLLPEEKIITTIQPTIMSATDKLVDRLRMQPESIYDLSSRQFEELLASLLSDMGWEVELTKATRDGGKDILAYLDTDLGKMLCLVEAKKYRKDRKIGVDLVRTLYGTLCDHQANSAMLITTSSFSPDAQAFQKRHEYQLRLRAFGDIALWIKNYKNRVGFT</sequence>
<dbReference type="AlphaFoldDB" id="A0A432WN10"/>
<evidence type="ECO:0000259" key="1">
    <source>
        <dbReference type="Pfam" id="PF04471"/>
    </source>
</evidence>
<reference evidence="2 3" key="1">
    <citation type="journal article" date="2011" name="Front. Microbiol.">
        <title>Genomic signatures of strain selection and enhancement in Bacillus atrophaeus var. globigii, a historical biowarfare simulant.</title>
        <authorList>
            <person name="Gibbons H.S."/>
            <person name="Broomall S.M."/>
            <person name="McNew L.A."/>
            <person name="Daligault H."/>
            <person name="Chapman C."/>
            <person name="Bruce D."/>
            <person name="Karavis M."/>
            <person name="Krepps M."/>
            <person name="McGregor P.A."/>
            <person name="Hong C."/>
            <person name="Park K.H."/>
            <person name="Akmal A."/>
            <person name="Feldman A."/>
            <person name="Lin J.S."/>
            <person name="Chang W.E."/>
            <person name="Higgs B.W."/>
            <person name="Demirev P."/>
            <person name="Lindquist J."/>
            <person name="Liem A."/>
            <person name="Fochler E."/>
            <person name="Read T.D."/>
            <person name="Tapia R."/>
            <person name="Johnson S."/>
            <person name="Bishop-Lilly K.A."/>
            <person name="Detter C."/>
            <person name="Han C."/>
            <person name="Sozhamannan S."/>
            <person name="Rosenzweig C.N."/>
            <person name="Skowronski E.W."/>
        </authorList>
    </citation>
    <scope>NUCLEOTIDE SEQUENCE [LARGE SCALE GENOMIC DNA]</scope>
    <source>
        <strain evidence="2 3">Y4G10-17</strain>
    </source>
</reference>
<dbReference type="PANTHER" id="PTHR30015">
    <property type="entry name" value="MRR RESTRICTION SYSTEM PROTEIN"/>
    <property type="match status" value="1"/>
</dbReference>
<dbReference type="Gene3D" id="3.40.50.300">
    <property type="entry name" value="P-loop containing nucleotide triphosphate hydrolases"/>
    <property type="match status" value="1"/>
</dbReference>
<dbReference type="Gene3D" id="3.40.1350.10">
    <property type="match status" value="1"/>
</dbReference>
<dbReference type="SUPFAM" id="SSF52980">
    <property type="entry name" value="Restriction endonuclease-like"/>
    <property type="match status" value="1"/>
</dbReference>
<dbReference type="InterPro" id="IPR007560">
    <property type="entry name" value="Restrct_endonuc_IV_Mrr"/>
</dbReference>
<dbReference type="GO" id="GO:0003677">
    <property type="term" value="F:DNA binding"/>
    <property type="evidence" value="ECO:0007669"/>
    <property type="project" value="InterPro"/>
</dbReference>
<organism evidence="2 3">
    <name type="scientific">Aliidiomarina soli</name>
    <dbReference type="NCBI Taxonomy" id="1928574"/>
    <lineage>
        <taxon>Bacteria</taxon>
        <taxon>Pseudomonadati</taxon>
        <taxon>Pseudomonadota</taxon>
        <taxon>Gammaproteobacteria</taxon>
        <taxon>Alteromonadales</taxon>
        <taxon>Idiomarinaceae</taxon>
        <taxon>Aliidiomarina</taxon>
    </lineage>
</organism>
<accession>A0A432WN10</accession>
<gene>
    <name evidence="2" type="ORF">CWE14_03735</name>
</gene>
<dbReference type="EMBL" id="PIPO01000001">
    <property type="protein sequence ID" value="RUO35118.1"/>
    <property type="molecule type" value="Genomic_DNA"/>
</dbReference>
<comment type="caution">
    <text evidence="2">The sequence shown here is derived from an EMBL/GenBank/DDBJ whole genome shotgun (WGS) entry which is preliminary data.</text>
</comment>
<dbReference type="GO" id="GO:0015666">
    <property type="term" value="F:restriction endodeoxyribonuclease activity"/>
    <property type="evidence" value="ECO:0007669"/>
    <property type="project" value="TreeGrafter"/>
</dbReference>
<dbReference type="InterPro" id="IPR027417">
    <property type="entry name" value="P-loop_NTPase"/>
</dbReference>
<dbReference type="SUPFAM" id="SSF52540">
    <property type="entry name" value="P-loop containing nucleoside triphosphate hydrolases"/>
    <property type="match status" value="1"/>
</dbReference>
<proteinExistence type="predicted"/>
<protein>
    <recommendedName>
        <fullName evidence="1">Restriction endonuclease type IV Mrr domain-containing protein</fullName>
    </recommendedName>
</protein>
<feature type="domain" description="Restriction endonuclease type IV Mrr" evidence="1">
    <location>
        <begin position="247"/>
        <end position="350"/>
    </location>
</feature>
<dbReference type="InterPro" id="IPR052906">
    <property type="entry name" value="Type_IV_Methyl-Rstrct_Enzyme"/>
</dbReference>
<evidence type="ECO:0000313" key="2">
    <source>
        <dbReference type="EMBL" id="RUO35118.1"/>
    </source>
</evidence>
<name>A0A432WN10_9GAMM</name>
<dbReference type="RefSeq" id="WP_126798125.1">
    <property type="nucleotide sequence ID" value="NZ_PIPO01000001.1"/>
</dbReference>
<dbReference type="Proteomes" id="UP000287823">
    <property type="component" value="Unassembled WGS sequence"/>
</dbReference>
<evidence type="ECO:0000313" key="3">
    <source>
        <dbReference type="Proteomes" id="UP000287823"/>
    </source>
</evidence>
<dbReference type="PANTHER" id="PTHR30015:SF6">
    <property type="entry name" value="SLL1429 PROTEIN"/>
    <property type="match status" value="1"/>
</dbReference>
<dbReference type="Pfam" id="PF04471">
    <property type="entry name" value="Mrr_cat"/>
    <property type="match status" value="1"/>
</dbReference>
<dbReference type="InterPro" id="IPR011856">
    <property type="entry name" value="tRNA_endonuc-like_dom_sf"/>
</dbReference>
<keyword evidence="3" id="KW-1185">Reference proteome</keyword>
<dbReference type="GO" id="GO:0009307">
    <property type="term" value="P:DNA restriction-modification system"/>
    <property type="evidence" value="ECO:0007669"/>
    <property type="project" value="InterPro"/>
</dbReference>